<dbReference type="Pfam" id="PF16656">
    <property type="entry name" value="Pur_ac_phosph_N"/>
    <property type="match status" value="1"/>
</dbReference>
<dbReference type="SUPFAM" id="SSF56300">
    <property type="entry name" value="Metallo-dependent phosphatases"/>
    <property type="match status" value="1"/>
</dbReference>
<dbReference type="PANTHER" id="PTHR45778">
    <property type="entry name" value="PURPLE ACID PHOSPHATASE-RELATED"/>
    <property type="match status" value="1"/>
</dbReference>
<dbReference type="GO" id="GO:0003993">
    <property type="term" value="F:acid phosphatase activity"/>
    <property type="evidence" value="ECO:0007669"/>
    <property type="project" value="UniProtKB-EC"/>
</dbReference>
<dbReference type="Gramene" id="Pp3c17_10460V3.3">
    <property type="protein sequence ID" value="Pp3c17_10460V3.3"/>
    <property type="gene ID" value="Pp3c17_10460"/>
</dbReference>
<reference evidence="13" key="3">
    <citation type="submission" date="2020-12" db="UniProtKB">
        <authorList>
            <consortium name="EnsemblPlants"/>
        </authorList>
    </citation>
    <scope>IDENTIFICATION</scope>
</reference>
<keyword evidence="8" id="KW-0812">Transmembrane</keyword>
<dbReference type="InterPro" id="IPR041792">
    <property type="entry name" value="MPP_PAP"/>
</dbReference>
<dbReference type="SUPFAM" id="SSF49363">
    <property type="entry name" value="Purple acid phosphatase, N-terminal domain"/>
    <property type="match status" value="1"/>
</dbReference>
<keyword evidence="5 7" id="KW-0732">Signal</keyword>
<dbReference type="Gramene" id="Pp3c17_10460V3.1">
    <property type="protein sequence ID" value="Pp3c17_10460V3.1"/>
    <property type="gene ID" value="Pp3c17_10460"/>
</dbReference>
<dbReference type="OrthoDB" id="45007at2759"/>
<evidence type="ECO:0000256" key="6">
    <source>
        <dbReference type="ARBA" id="ARBA00023180"/>
    </source>
</evidence>
<evidence type="ECO:0000256" key="4">
    <source>
        <dbReference type="ARBA" id="ARBA00022525"/>
    </source>
</evidence>
<keyword evidence="14" id="KW-1185">Reference proteome</keyword>
<dbReference type="GeneID" id="112294870"/>
<evidence type="ECO:0000256" key="1">
    <source>
        <dbReference type="ARBA" id="ARBA00004613"/>
    </source>
</evidence>
<dbReference type="HOGENOM" id="CLU_013387_4_1_1"/>
<dbReference type="AlphaFoldDB" id="A9SQV9"/>
<dbReference type="GO" id="GO:0005576">
    <property type="term" value="C:extracellular region"/>
    <property type="evidence" value="ECO:0007669"/>
    <property type="project" value="UniProtKB-SubCell"/>
</dbReference>
<sequence length="668" mass="74453">MGSQVFHFLLVFFGYFLHGASSESVILDARPTILQHSGENITLAWKGVNLPTKYDWLGIYTPPTSPDDQHIGYILLSSCSTWTTGACSLQIPLVNMRAPYSFRIFRGVFVNVSASTNVTGSNNGATTISLDREGNPLPDVTKRLAASPVVQFSNYNEPTQIHLALSSDETAVRVMFVTRDPLRSQVRFGEDGDELGNTVDATSVTYSQIDMCDEPASSYGWRSPGYIHNVVMGGLNPGSRYFYRVGSNVGGWSSTYSFIAPHPRADETNALIFGDMGTSIPYSTYQYTQSESKNTVKWLTRDLEQIGDKPSFVAHIGDISYARGLSWLWDNFFTQIEPVAARSPYHVCMGNHEYDWPGQPFKPDWSPYQTDGGGECGVPYSLRFIMPGNSSLPTGTTSPATKNLYYSIDVGVVHFLFYSTETDFQVGSPQYTFIANDLRTVDRNKTPFVVFLGHRPLYTTDYRALLDTMTQKLVQTFEPLLIDTNVTVAFCGHVHKYERMCPLKNYTCIEPSKANGELPIHMVVGMGGADHQPIDDPLPSQSQPIFPQPSWSVFRTFEWGYIRLHATRHLMTISYVGNHDGKVHDVVEIPVLDDIKSGAYVESRESFFDTASGVQIPCGRSENIVAFLFVLALGCGCGAAATLFFMRRQQRKQIWQPVNREEASSSQL</sequence>
<keyword evidence="8" id="KW-1133">Transmembrane helix</keyword>
<comment type="similarity">
    <text evidence="2 7">Belongs to the metallophosphoesterase superfamily. Purple acid phosphatase family.</text>
</comment>
<dbReference type="KEGG" id="ppp:112294870"/>
<gene>
    <name evidence="13" type="primary">LOC112294870</name>
    <name evidence="12" type="ORF">PHYPA_021895</name>
</gene>
<evidence type="ECO:0000256" key="5">
    <source>
        <dbReference type="ARBA" id="ARBA00022729"/>
    </source>
</evidence>
<dbReference type="PaxDb" id="3218-PP1S105_164V6.1"/>
<dbReference type="GO" id="GO:0046872">
    <property type="term" value="F:metal ion binding"/>
    <property type="evidence" value="ECO:0007669"/>
    <property type="project" value="InterPro"/>
</dbReference>
<evidence type="ECO:0000313" key="14">
    <source>
        <dbReference type="Proteomes" id="UP000006727"/>
    </source>
</evidence>
<dbReference type="EC" id="3.1.3.2" evidence="7"/>
<keyword evidence="8" id="KW-0472">Membrane</keyword>
<evidence type="ECO:0000256" key="7">
    <source>
        <dbReference type="RuleBase" id="RU361203"/>
    </source>
</evidence>
<comment type="subunit">
    <text evidence="3">Homodimer.</text>
</comment>
<dbReference type="Gene3D" id="2.60.40.380">
    <property type="entry name" value="Purple acid phosphatase-like, N-terminal"/>
    <property type="match status" value="1"/>
</dbReference>
<dbReference type="CDD" id="cd00839">
    <property type="entry name" value="MPP_PAPs"/>
    <property type="match status" value="1"/>
</dbReference>
<feature type="domain" description="Purple acid phosphatase N-terminal" evidence="11">
    <location>
        <begin position="158"/>
        <end position="258"/>
    </location>
</feature>
<dbReference type="InterPro" id="IPR025733">
    <property type="entry name" value="PAPs_C"/>
</dbReference>
<dbReference type="Gramene" id="Pp3c17_10460V3.2">
    <property type="protein sequence ID" value="Pp3c17_10460V3.2"/>
    <property type="gene ID" value="Pp3c17_10460"/>
</dbReference>
<keyword evidence="4" id="KW-0964">Secreted</keyword>
<dbReference type="EnsemblPlants" id="Pp3c17_10460V3.3">
    <property type="protein sequence ID" value="Pp3c17_10460V3.3"/>
    <property type="gene ID" value="Pp3c17_10460"/>
</dbReference>
<reference evidence="12 14" key="2">
    <citation type="journal article" date="2018" name="Plant J.">
        <title>The Physcomitrella patens chromosome-scale assembly reveals moss genome structure and evolution.</title>
        <authorList>
            <person name="Lang D."/>
            <person name="Ullrich K.K."/>
            <person name="Murat F."/>
            <person name="Fuchs J."/>
            <person name="Jenkins J."/>
            <person name="Haas F.B."/>
            <person name="Piednoel M."/>
            <person name="Gundlach H."/>
            <person name="Van Bel M."/>
            <person name="Meyberg R."/>
            <person name="Vives C."/>
            <person name="Morata J."/>
            <person name="Symeonidi A."/>
            <person name="Hiss M."/>
            <person name="Muchero W."/>
            <person name="Kamisugi Y."/>
            <person name="Saleh O."/>
            <person name="Blanc G."/>
            <person name="Decker E.L."/>
            <person name="van Gessel N."/>
            <person name="Grimwood J."/>
            <person name="Hayes R.D."/>
            <person name="Graham S.W."/>
            <person name="Gunter L.E."/>
            <person name="McDaniel S.F."/>
            <person name="Hoernstein S.N.W."/>
            <person name="Larsson A."/>
            <person name="Li F.W."/>
            <person name="Perroud P.F."/>
            <person name="Phillips J."/>
            <person name="Ranjan P."/>
            <person name="Rokshar D.S."/>
            <person name="Rothfels C.J."/>
            <person name="Schneider L."/>
            <person name="Shu S."/>
            <person name="Stevenson D.W."/>
            <person name="Thummler F."/>
            <person name="Tillich M."/>
            <person name="Villarreal Aguilar J.C."/>
            <person name="Widiez T."/>
            <person name="Wong G.K."/>
            <person name="Wymore A."/>
            <person name="Zhang Y."/>
            <person name="Zimmer A.D."/>
            <person name="Quatrano R.S."/>
            <person name="Mayer K.F.X."/>
            <person name="Goodstein D."/>
            <person name="Casacuberta J.M."/>
            <person name="Vandepoele K."/>
            <person name="Reski R."/>
            <person name="Cuming A.C."/>
            <person name="Tuskan G.A."/>
            <person name="Maumus F."/>
            <person name="Salse J."/>
            <person name="Schmutz J."/>
            <person name="Rensing S.A."/>
        </authorList>
    </citation>
    <scope>NUCLEOTIDE SEQUENCE [LARGE SCALE GENOMIC DNA]</scope>
    <source>
        <strain evidence="13 14">cv. Gransden 2004</strain>
    </source>
</reference>
<feature type="domain" description="Calcineurin-like phosphoesterase" evidence="9">
    <location>
        <begin position="271"/>
        <end position="497"/>
    </location>
</feature>
<evidence type="ECO:0000256" key="2">
    <source>
        <dbReference type="ARBA" id="ARBA00008723"/>
    </source>
</evidence>
<comment type="catalytic activity">
    <reaction evidence="7">
        <text>a phosphate monoester + H2O = an alcohol + phosphate</text>
        <dbReference type="Rhea" id="RHEA:15017"/>
        <dbReference type="ChEBI" id="CHEBI:15377"/>
        <dbReference type="ChEBI" id="CHEBI:30879"/>
        <dbReference type="ChEBI" id="CHEBI:43474"/>
        <dbReference type="ChEBI" id="CHEBI:67140"/>
        <dbReference type="EC" id="3.1.3.2"/>
    </reaction>
</comment>
<dbReference type="EMBL" id="ABEU02000017">
    <property type="protein sequence ID" value="PNR36045.1"/>
    <property type="molecule type" value="Genomic_DNA"/>
</dbReference>
<dbReference type="RefSeq" id="XP_024401590.1">
    <property type="nucleotide sequence ID" value="XM_024545822.2"/>
</dbReference>
<feature type="signal peptide" evidence="7">
    <location>
        <begin position="1"/>
        <end position="22"/>
    </location>
</feature>
<dbReference type="EnsemblPlants" id="Pp3c17_10460V3.1">
    <property type="protein sequence ID" value="Pp3c17_10460V3.1"/>
    <property type="gene ID" value="Pp3c17_10460"/>
</dbReference>
<dbReference type="RefSeq" id="XP_024401588.1">
    <property type="nucleotide sequence ID" value="XM_024545820.2"/>
</dbReference>
<dbReference type="InterPro" id="IPR008963">
    <property type="entry name" value="Purple_acid_Pase-like_N"/>
</dbReference>
<evidence type="ECO:0000259" key="10">
    <source>
        <dbReference type="Pfam" id="PF14008"/>
    </source>
</evidence>
<evidence type="ECO:0000259" key="9">
    <source>
        <dbReference type="Pfam" id="PF00149"/>
    </source>
</evidence>
<feature type="transmembrane region" description="Helical" evidence="8">
    <location>
        <begin position="624"/>
        <end position="646"/>
    </location>
</feature>
<dbReference type="STRING" id="3218.A9SQV9"/>
<dbReference type="InterPro" id="IPR004843">
    <property type="entry name" value="Calcineurin-like_PHP"/>
</dbReference>
<proteinExistence type="inferred from homology"/>
<dbReference type="Pfam" id="PF00149">
    <property type="entry name" value="Metallophos"/>
    <property type="match status" value="1"/>
</dbReference>
<reference evidence="12 14" key="1">
    <citation type="journal article" date="2008" name="Science">
        <title>The Physcomitrella genome reveals evolutionary insights into the conquest of land by plants.</title>
        <authorList>
            <person name="Rensing S."/>
            <person name="Lang D."/>
            <person name="Zimmer A."/>
            <person name="Terry A."/>
            <person name="Salamov A."/>
            <person name="Shapiro H."/>
            <person name="Nishiyama T."/>
            <person name="Perroud P.-F."/>
            <person name="Lindquist E."/>
            <person name="Kamisugi Y."/>
            <person name="Tanahashi T."/>
            <person name="Sakakibara K."/>
            <person name="Fujita T."/>
            <person name="Oishi K."/>
            <person name="Shin-I T."/>
            <person name="Kuroki Y."/>
            <person name="Toyoda A."/>
            <person name="Suzuki Y."/>
            <person name="Hashimoto A."/>
            <person name="Yamaguchi K."/>
            <person name="Sugano A."/>
            <person name="Kohara Y."/>
            <person name="Fujiyama A."/>
            <person name="Anterola A."/>
            <person name="Aoki S."/>
            <person name="Ashton N."/>
            <person name="Barbazuk W.B."/>
            <person name="Barker E."/>
            <person name="Bennetzen J."/>
            <person name="Bezanilla M."/>
            <person name="Blankenship R."/>
            <person name="Cho S.H."/>
            <person name="Dutcher S."/>
            <person name="Estelle M."/>
            <person name="Fawcett J.A."/>
            <person name="Gundlach H."/>
            <person name="Hanada K."/>
            <person name="Heyl A."/>
            <person name="Hicks K.A."/>
            <person name="Hugh J."/>
            <person name="Lohr M."/>
            <person name="Mayer K."/>
            <person name="Melkozernov A."/>
            <person name="Murata T."/>
            <person name="Nelson D."/>
            <person name="Pils B."/>
            <person name="Prigge M."/>
            <person name="Reiss B."/>
            <person name="Renner T."/>
            <person name="Rombauts S."/>
            <person name="Rushton P."/>
            <person name="Sanderfoot A."/>
            <person name="Schween G."/>
            <person name="Shiu S.-H."/>
            <person name="Stueber K."/>
            <person name="Theodoulou F.L."/>
            <person name="Tu H."/>
            <person name="Van de Peer Y."/>
            <person name="Verrier P.J."/>
            <person name="Waters E."/>
            <person name="Wood A."/>
            <person name="Yang L."/>
            <person name="Cove D."/>
            <person name="Cuming A."/>
            <person name="Hasebe M."/>
            <person name="Lucas S."/>
            <person name="Mishler D.B."/>
            <person name="Reski R."/>
            <person name="Grigoriev I."/>
            <person name="Quatrano R.S."/>
            <person name="Boore J.L."/>
        </authorList>
    </citation>
    <scope>NUCLEOTIDE SEQUENCE [LARGE SCALE GENOMIC DNA]</scope>
    <source>
        <strain evidence="13 14">cv. Gransden 2004</strain>
    </source>
</reference>
<keyword evidence="6" id="KW-0325">Glycoprotein</keyword>
<dbReference type="InterPro" id="IPR029052">
    <property type="entry name" value="Metallo-depent_PP-like"/>
</dbReference>
<evidence type="ECO:0000259" key="11">
    <source>
        <dbReference type="Pfam" id="PF16656"/>
    </source>
</evidence>
<dbReference type="Proteomes" id="UP000006727">
    <property type="component" value="Chromosome 17"/>
</dbReference>
<keyword evidence="7" id="KW-0378">Hydrolase</keyword>
<dbReference type="eggNOG" id="KOG1378">
    <property type="taxonomic scope" value="Eukaryota"/>
</dbReference>
<feature type="domain" description="Purple acid phosphatase C-terminal" evidence="10">
    <location>
        <begin position="519"/>
        <end position="585"/>
    </location>
</feature>
<dbReference type="Pfam" id="PF14008">
    <property type="entry name" value="Metallophos_C"/>
    <property type="match status" value="1"/>
</dbReference>
<dbReference type="FunCoup" id="A9SQV9">
    <property type="interactions" value="1135"/>
</dbReference>
<evidence type="ECO:0000256" key="8">
    <source>
        <dbReference type="SAM" id="Phobius"/>
    </source>
</evidence>
<protein>
    <recommendedName>
        <fullName evidence="7">Purple acid phosphatase</fullName>
        <ecNumber evidence="7">3.1.3.2</ecNumber>
    </recommendedName>
</protein>
<accession>A9SQV9</accession>
<organism evidence="12">
    <name type="scientific">Physcomitrium patens</name>
    <name type="common">Spreading-leaved earth moss</name>
    <name type="synonym">Physcomitrella patens</name>
    <dbReference type="NCBI Taxonomy" id="3218"/>
    <lineage>
        <taxon>Eukaryota</taxon>
        <taxon>Viridiplantae</taxon>
        <taxon>Streptophyta</taxon>
        <taxon>Embryophyta</taxon>
        <taxon>Bryophyta</taxon>
        <taxon>Bryophytina</taxon>
        <taxon>Bryopsida</taxon>
        <taxon>Funariidae</taxon>
        <taxon>Funariales</taxon>
        <taxon>Funariaceae</taxon>
        <taxon>Physcomitrium</taxon>
    </lineage>
</organism>
<dbReference type="InterPro" id="IPR015914">
    <property type="entry name" value="PAPs_N"/>
</dbReference>
<name>A9SQV9_PHYPA</name>
<feature type="chain" id="PRO_5014205176" description="Purple acid phosphatase" evidence="7">
    <location>
        <begin position="23"/>
        <end position="668"/>
    </location>
</feature>
<comment type="subcellular location">
    <subcellularLocation>
        <location evidence="1">Secreted</location>
    </subcellularLocation>
</comment>
<evidence type="ECO:0000313" key="13">
    <source>
        <dbReference type="EnsemblPlants" id="Pp3c17_10460V3.1"/>
    </source>
</evidence>
<dbReference type="EnsemblPlants" id="Pp3c17_10460V3.2">
    <property type="protein sequence ID" value="Pp3c17_10460V3.2"/>
    <property type="gene ID" value="Pp3c17_10460"/>
</dbReference>
<evidence type="ECO:0000256" key="3">
    <source>
        <dbReference type="ARBA" id="ARBA00011738"/>
    </source>
</evidence>
<dbReference type="Gene3D" id="3.60.21.10">
    <property type="match status" value="1"/>
</dbReference>
<dbReference type="RefSeq" id="XP_024401589.1">
    <property type="nucleotide sequence ID" value="XM_024545821.2"/>
</dbReference>
<evidence type="ECO:0000313" key="12">
    <source>
        <dbReference type="EMBL" id="PNR36045.1"/>
    </source>
</evidence>
<dbReference type="PANTHER" id="PTHR45778:SF7">
    <property type="entry name" value="PURPLE ACID PHOSPHATASE"/>
    <property type="match status" value="1"/>
</dbReference>